<dbReference type="SUPFAM" id="SSF53335">
    <property type="entry name" value="S-adenosyl-L-methionine-dependent methyltransferases"/>
    <property type="match status" value="1"/>
</dbReference>
<dbReference type="Pfam" id="PF05050">
    <property type="entry name" value="Methyltransf_21"/>
    <property type="match status" value="1"/>
</dbReference>
<keyword evidence="3" id="KW-1185">Reference proteome</keyword>
<feature type="domain" description="Methyltransferase FkbM" evidence="1">
    <location>
        <begin position="53"/>
        <end position="210"/>
    </location>
</feature>
<evidence type="ECO:0000259" key="1">
    <source>
        <dbReference type="Pfam" id="PF05050"/>
    </source>
</evidence>
<dbReference type="PANTHER" id="PTHR34203:SF15">
    <property type="entry name" value="SLL1173 PROTEIN"/>
    <property type="match status" value="1"/>
</dbReference>
<accession>A0A4Z0L6L8</accession>
<gene>
    <name evidence="2" type="ORF">E4635_12625</name>
</gene>
<comment type="caution">
    <text evidence="2">The sequence shown here is derived from an EMBL/GenBank/DDBJ whole genome shotgun (WGS) entry which is preliminary data.</text>
</comment>
<dbReference type="OrthoDB" id="9812600at2"/>
<organism evidence="2 3">
    <name type="scientific">Flavobacterium humi</name>
    <dbReference type="NCBI Taxonomy" id="2562683"/>
    <lineage>
        <taxon>Bacteria</taxon>
        <taxon>Pseudomonadati</taxon>
        <taxon>Bacteroidota</taxon>
        <taxon>Flavobacteriia</taxon>
        <taxon>Flavobacteriales</taxon>
        <taxon>Flavobacteriaceae</taxon>
        <taxon>Flavobacterium</taxon>
    </lineage>
</organism>
<keyword evidence="2" id="KW-0808">Transferase</keyword>
<sequence length="257" mass="29513">MKILIKLAYTFWPSLYKKRFFKSLDSLPTGHFKCEPELLYLNQVLKDDSVFIDIGTNKGIYLYQAEKIITRGAIIGFEPNKKLVAFVSKLFKTAKVYPFAVSSKSGVSVLNIPKKGNGLQDTRASLESLGDEVEKIEIETVRLDDWAAKQGITKIDLIKIDVEGHEFDSIKGCEVILKTIRPVFIIEIELRHATYPIEAIFSFIANFGYDVFYFDRKKLMPVSFDVSQMADFQKDEYLNDFNLYINNFIFVPKQSNL</sequence>
<dbReference type="InterPro" id="IPR052514">
    <property type="entry name" value="SAM-dependent_MTase"/>
</dbReference>
<reference evidence="2 3" key="1">
    <citation type="submission" date="2019-04" db="EMBL/GenBank/DDBJ databases">
        <title>Flavobacterium sp. strain DS2-A Genome sequencing and assembly.</title>
        <authorList>
            <person name="Kim I."/>
        </authorList>
    </citation>
    <scope>NUCLEOTIDE SEQUENCE [LARGE SCALE GENOMIC DNA]</scope>
    <source>
        <strain evidence="2 3">DS2-A</strain>
    </source>
</reference>
<dbReference type="AlphaFoldDB" id="A0A4Z0L6L8"/>
<dbReference type="GO" id="GO:0008168">
    <property type="term" value="F:methyltransferase activity"/>
    <property type="evidence" value="ECO:0007669"/>
    <property type="project" value="UniProtKB-KW"/>
</dbReference>
<evidence type="ECO:0000313" key="2">
    <source>
        <dbReference type="EMBL" id="TGD57201.1"/>
    </source>
</evidence>
<dbReference type="InterPro" id="IPR029063">
    <property type="entry name" value="SAM-dependent_MTases_sf"/>
</dbReference>
<dbReference type="EMBL" id="SRLH01000007">
    <property type="protein sequence ID" value="TGD57201.1"/>
    <property type="molecule type" value="Genomic_DNA"/>
</dbReference>
<dbReference type="GO" id="GO:0032259">
    <property type="term" value="P:methylation"/>
    <property type="evidence" value="ECO:0007669"/>
    <property type="project" value="UniProtKB-KW"/>
</dbReference>
<dbReference type="NCBIfam" id="TIGR01444">
    <property type="entry name" value="fkbM_fam"/>
    <property type="match status" value="1"/>
</dbReference>
<proteinExistence type="predicted"/>
<dbReference type="Proteomes" id="UP000297407">
    <property type="component" value="Unassembled WGS sequence"/>
</dbReference>
<keyword evidence="2" id="KW-0489">Methyltransferase</keyword>
<dbReference type="Gene3D" id="3.40.50.150">
    <property type="entry name" value="Vaccinia Virus protein VP39"/>
    <property type="match status" value="1"/>
</dbReference>
<dbReference type="PANTHER" id="PTHR34203">
    <property type="entry name" value="METHYLTRANSFERASE, FKBM FAMILY PROTEIN"/>
    <property type="match status" value="1"/>
</dbReference>
<protein>
    <submittedName>
        <fullName evidence="2">FkbM family methyltransferase</fullName>
    </submittedName>
</protein>
<evidence type="ECO:0000313" key="3">
    <source>
        <dbReference type="Proteomes" id="UP000297407"/>
    </source>
</evidence>
<name>A0A4Z0L6L8_9FLAO</name>
<dbReference type="InterPro" id="IPR006342">
    <property type="entry name" value="FkbM_mtfrase"/>
</dbReference>